<gene>
    <name evidence="3" type="ORF">HYC85_021942</name>
</gene>
<feature type="compositionally biased region" description="Basic and acidic residues" evidence="2">
    <location>
        <begin position="110"/>
        <end position="119"/>
    </location>
</feature>
<name>A0A7J7GKK9_CAMSI</name>
<comment type="caution">
    <text evidence="3">The sequence shown here is derived from an EMBL/GenBank/DDBJ whole genome shotgun (WGS) entry which is preliminary data.</text>
</comment>
<dbReference type="PANTHER" id="PTHR33701">
    <property type="entry name" value="TRANSMEMBRANE PROTEIN"/>
    <property type="match status" value="1"/>
</dbReference>
<evidence type="ECO:0000256" key="1">
    <source>
        <dbReference type="SAM" id="Coils"/>
    </source>
</evidence>
<reference evidence="3 4" key="2">
    <citation type="submission" date="2020-07" db="EMBL/GenBank/DDBJ databases">
        <title>Genome assembly of wild tea tree DASZ reveals pedigree and selection history of tea varieties.</title>
        <authorList>
            <person name="Zhang W."/>
        </authorList>
    </citation>
    <scope>NUCLEOTIDE SEQUENCE [LARGE SCALE GENOMIC DNA]</scope>
    <source>
        <strain evidence="4">cv. G240</strain>
        <tissue evidence="3">Leaf</tissue>
    </source>
</reference>
<reference evidence="4" key="1">
    <citation type="journal article" date="2020" name="Nat. Commun.">
        <title>Genome assembly of wild tea tree DASZ reveals pedigree and selection history of tea varieties.</title>
        <authorList>
            <person name="Zhang W."/>
            <person name="Zhang Y."/>
            <person name="Qiu H."/>
            <person name="Guo Y."/>
            <person name="Wan H."/>
            <person name="Zhang X."/>
            <person name="Scossa F."/>
            <person name="Alseekh S."/>
            <person name="Zhang Q."/>
            <person name="Wang P."/>
            <person name="Xu L."/>
            <person name="Schmidt M.H."/>
            <person name="Jia X."/>
            <person name="Li D."/>
            <person name="Zhu A."/>
            <person name="Guo F."/>
            <person name="Chen W."/>
            <person name="Ni D."/>
            <person name="Usadel B."/>
            <person name="Fernie A.R."/>
            <person name="Wen W."/>
        </authorList>
    </citation>
    <scope>NUCLEOTIDE SEQUENCE [LARGE SCALE GENOMIC DNA]</scope>
    <source>
        <strain evidence="4">cv. G240</strain>
    </source>
</reference>
<accession>A0A7J7GKK9</accession>
<dbReference type="PANTHER" id="PTHR33701:SF2">
    <property type="entry name" value="TRANSMEMBRANE PROTEIN"/>
    <property type="match status" value="1"/>
</dbReference>
<protein>
    <submittedName>
        <fullName evidence="3">Uncharacterized protein</fullName>
    </submittedName>
</protein>
<feature type="region of interest" description="Disordered" evidence="2">
    <location>
        <begin position="95"/>
        <end position="124"/>
    </location>
</feature>
<dbReference type="EMBL" id="JACBKZ010000010">
    <property type="protein sequence ID" value="KAF5940775.1"/>
    <property type="molecule type" value="Genomic_DNA"/>
</dbReference>
<proteinExistence type="predicted"/>
<feature type="coiled-coil region" evidence="1">
    <location>
        <begin position="39"/>
        <end position="87"/>
    </location>
</feature>
<keyword evidence="4" id="KW-1185">Reference proteome</keyword>
<evidence type="ECO:0000313" key="4">
    <source>
        <dbReference type="Proteomes" id="UP000593564"/>
    </source>
</evidence>
<sequence>MIDCGIVNGNWSGKKMEGEDGLRTLECLRGRLLAERVSSRIARENADHMENRVMEIENQLRIEIKSRNRAEKKLKLVLKKLESLNISFGSEESEHSSLIEKSEISSLSSKEPDEDKDPKTQITSIEKCEIEESVVKKRNCPVVSQNLEDNVSSNQACSEEHSEVEWSQNCNDPKTDDLSSSILRCLVEKGDINGGSNDQAEDDYVGNSLALVSIDLQKATTQPIDPPIVNASVKEVLDALRHAREKLQWSMERRHILQAGSK</sequence>
<organism evidence="3 4">
    <name type="scientific">Camellia sinensis</name>
    <name type="common">Tea plant</name>
    <name type="synonym">Thea sinensis</name>
    <dbReference type="NCBI Taxonomy" id="4442"/>
    <lineage>
        <taxon>Eukaryota</taxon>
        <taxon>Viridiplantae</taxon>
        <taxon>Streptophyta</taxon>
        <taxon>Embryophyta</taxon>
        <taxon>Tracheophyta</taxon>
        <taxon>Spermatophyta</taxon>
        <taxon>Magnoliopsida</taxon>
        <taxon>eudicotyledons</taxon>
        <taxon>Gunneridae</taxon>
        <taxon>Pentapetalae</taxon>
        <taxon>asterids</taxon>
        <taxon>Ericales</taxon>
        <taxon>Theaceae</taxon>
        <taxon>Camellia</taxon>
    </lineage>
</organism>
<keyword evidence="1" id="KW-0175">Coiled coil</keyword>
<dbReference type="AlphaFoldDB" id="A0A7J7GKK9"/>
<dbReference type="Proteomes" id="UP000593564">
    <property type="component" value="Unassembled WGS sequence"/>
</dbReference>
<evidence type="ECO:0000256" key="2">
    <source>
        <dbReference type="SAM" id="MobiDB-lite"/>
    </source>
</evidence>
<evidence type="ECO:0000313" key="3">
    <source>
        <dbReference type="EMBL" id="KAF5940775.1"/>
    </source>
</evidence>